<name>A0A845U2Y9_9PROT</name>
<reference evidence="2" key="1">
    <citation type="submission" date="2019-11" db="EMBL/GenBank/DDBJ databases">
        <title>Acidithiobacillus ferrianus sp. nov.: a facultatively anaerobic and extremely acidophilic chemolithoautotroph.</title>
        <authorList>
            <person name="Norris P.R."/>
            <person name="Falagan C."/>
            <person name="Moya-Beltran A."/>
            <person name="Castro M."/>
            <person name="Quatrini R."/>
            <person name="Johnson D.B."/>
        </authorList>
    </citation>
    <scope>NUCLEOTIDE SEQUENCE [LARGE SCALE GENOMIC DNA]</scope>
    <source>
        <strain evidence="2">MG</strain>
    </source>
</reference>
<dbReference type="Pfam" id="PF12688">
    <property type="entry name" value="TPR_5"/>
    <property type="match status" value="1"/>
</dbReference>
<dbReference type="Gene3D" id="1.25.40.10">
    <property type="entry name" value="Tetratricopeptide repeat domain"/>
    <property type="match status" value="1"/>
</dbReference>
<dbReference type="EMBL" id="WNJL01000003">
    <property type="protein sequence ID" value="NDU41283.1"/>
    <property type="molecule type" value="Genomic_DNA"/>
</dbReference>
<proteinExistence type="predicted"/>
<sequence>MKLTKASKLYDEETIHQYNEEYEIDFFELGMELRRSHKWKKAVPFLLKSTTYQQPSAEKFFFLAATLDHLGEESRAIEYYRTALELGLSDEQTVKALTWLASSYSKTGDKASAIECIESAISLGGYEPKIEFINIAYRVYRRTNSK</sequence>
<dbReference type="InterPro" id="IPR011990">
    <property type="entry name" value="TPR-like_helical_dom_sf"/>
</dbReference>
<evidence type="ECO:0000259" key="1">
    <source>
        <dbReference type="Pfam" id="PF12688"/>
    </source>
</evidence>
<accession>A0A845U2Y9</accession>
<dbReference type="AlphaFoldDB" id="A0A845U2Y9"/>
<comment type="caution">
    <text evidence="2">The sequence shown here is derived from an EMBL/GenBank/DDBJ whole genome shotgun (WGS) entry which is preliminary data.</text>
</comment>
<dbReference type="SMART" id="SM00028">
    <property type="entry name" value="TPR"/>
    <property type="match status" value="3"/>
</dbReference>
<dbReference type="RefSeq" id="WP_163095695.1">
    <property type="nucleotide sequence ID" value="NZ_CP127523.1"/>
</dbReference>
<gene>
    <name evidence="2" type="ORF">GL267_01115</name>
</gene>
<organism evidence="2">
    <name type="scientific">Acidithiobacillus ferrianus</name>
    <dbReference type="NCBI Taxonomy" id="2678518"/>
    <lineage>
        <taxon>Bacteria</taxon>
        <taxon>Pseudomonadati</taxon>
        <taxon>Pseudomonadota</taxon>
        <taxon>Acidithiobacillia</taxon>
        <taxon>Acidithiobacillales</taxon>
        <taxon>Acidithiobacillaceae</taxon>
        <taxon>Acidithiobacillus</taxon>
    </lineage>
</organism>
<dbReference type="SUPFAM" id="SSF48452">
    <property type="entry name" value="TPR-like"/>
    <property type="match status" value="1"/>
</dbReference>
<protein>
    <submittedName>
        <fullName evidence="2">Tetratricopeptide repeat protein</fullName>
    </submittedName>
</protein>
<feature type="domain" description="Tetratrico peptide repeat group 5" evidence="1">
    <location>
        <begin position="61"/>
        <end position="119"/>
    </location>
</feature>
<dbReference type="InterPro" id="IPR019734">
    <property type="entry name" value="TPR_rpt"/>
</dbReference>
<dbReference type="InterPro" id="IPR041656">
    <property type="entry name" value="TPR_5"/>
</dbReference>
<evidence type="ECO:0000313" key="2">
    <source>
        <dbReference type="EMBL" id="NDU41283.1"/>
    </source>
</evidence>